<keyword evidence="1" id="KW-0472">Membrane</keyword>
<reference evidence="2 3" key="1">
    <citation type="submission" date="2019-01" db="EMBL/GenBank/DDBJ databases">
        <authorList>
            <person name="Li J."/>
        </authorList>
    </citation>
    <scope>NUCLEOTIDE SEQUENCE [LARGE SCALE GENOMIC DNA]</scope>
    <source>
        <strain evidence="2 3">CCUG 35506</strain>
    </source>
</reference>
<dbReference type="EMBL" id="SDPO01000002">
    <property type="protein sequence ID" value="RXZ49474.1"/>
    <property type="molecule type" value="Genomic_DNA"/>
</dbReference>
<organism evidence="2 3">
    <name type="scientific">Agromyces fucosus</name>
    <dbReference type="NCBI Taxonomy" id="41985"/>
    <lineage>
        <taxon>Bacteria</taxon>
        <taxon>Bacillati</taxon>
        <taxon>Actinomycetota</taxon>
        <taxon>Actinomycetes</taxon>
        <taxon>Micrococcales</taxon>
        <taxon>Microbacteriaceae</taxon>
        <taxon>Agromyces</taxon>
    </lineage>
</organism>
<feature type="transmembrane region" description="Helical" evidence="1">
    <location>
        <begin position="16"/>
        <end position="37"/>
    </location>
</feature>
<keyword evidence="1" id="KW-0812">Transmembrane</keyword>
<proteinExistence type="predicted"/>
<dbReference type="RefSeq" id="WP_147305657.1">
    <property type="nucleotide sequence ID" value="NZ_SDPO01000002.1"/>
</dbReference>
<accession>A0A4Q2JQU4</accession>
<protein>
    <submittedName>
        <fullName evidence="2">Uncharacterized protein</fullName>
    </submittedName>
</protein>
<evidence type="ECO:0000313" key="2">
    <source>
        <dbReference type="EMBL" id="RXZ49474.1"/>
    </source>
</evidence>
<evidence type="ECO:0000256" key="1">
    <source>
        <dbReference type="SAM" id="Phobius"/>
    </source>
</evidence>
<name>A0A4Q2JQU4_9MICO</name>
<comment type="caution">
    <text evidence="2">The sequence shown here is derived from an EMBL/GenBank/DDBJ whole genome shotgun (WGS) entry which is preliminary data.</text>
</comment>
<dbReference type="Proteomes" id="UP000292935">
    <property type="component" value="Unassembled WGS sequence"/>
</dbReference>
<keyword evidence="3" id="KW-1185">Reference proteome</keyword>
<sequence>MGSSGVRGSRVSPLSVAGWLGLAVLLAGAFIAALGALNQTIYGSSSFIERYLTAIANDDIAEASTTPGVALDEAELAELGLAPDVSTAMLRTGVIESGPEDVSIMGDVAHPDGTHTVTASYRLADAIVQSSFDVRPIEPLYGVLNRWEFAVSPLAVIDVTAAHNPTFTVGSLTLDTRALKSGEELAAFTQVAPYIAIAPAVYEFSYSSELLEAVPVAVQADASERPAVTVDAQPTAAFVDRVQVTLDEFLGECAAQPVLQPAECPFGIEIDDRVTGDPQWTIVASPQVTLTPGESSFDMPPTEGVAHISVEVQSLFDGHRFTLEEDRPFTVALGATIQPDESISIQLK</sequence>
<gene>
    <name evidence="2" type="ORF">ESP57_11230</name>
</gene>
<evidence type="ECO:0000313" key="3">
    <source>
        <dbReference type="Proteomes" id="UP000292935"/>
    </source>
</evidence>
<dbReference type="AlphaFoldDB" id="A0A4Q2JQU4"/>
<keyword evidence="1" id="KW-1133">Transmembrane helix</keyword>